<keyword evidence="3" id="KW-1185">Reference proteome</keyword>
<dbReference type="Ensembl" id="ENSLLET00000037502.1">
    <property type="protein sequence ID" value="ENSLLEP00000036110.1"/>
    <property type="gene ID" value="ENSLLEG00000022865.1"/>
</dbReference>
<organism evidence="2 3">
    <name type="scientific">Leptobrachium leishanense</name>
    <name type="common">Leishan spiny toad</name>
    <dbReference type="NCBI Taxonomy" id="445787"/>
    <lineage>
        <taxon>Eukaryota</taxon>
        <taxon>Metazoa</taxon>
        <taxon>Chordata</taxon>
        <taxon>Craniata</taxon>
        <taxon>Vertebrata</taxon>
        <taxon>Euteleostomi</taxon>
        <taxon>Amphibia</taxon>
        <taxon>Batrachia</taxon>
        <taxon>Anura</taxon>
        <taxon>Pelobatoidea</taxon>
        <taxon>Megophryidae</taxon>
        <taxon>Leptobrachium</taxon>
    </lineage>
</organism>
<dbReference type="GeneTree" id="ENSGT00390000006486"/>
<reference evidence="2" key="1">
    <citation type="submission" date="2025-08" db="UniProtKB">
        <authorList>
            <consortium name="Ensembl"/>
        </authorList>
    </citation>
    <scope>IDENTIFICATION</scope>
</reference>
<dbReference type="GO" id="GO:0005802">
    <property type="term" value="C:trans-Golgi network"/>
    <property type="evidence" value="ECO:0007669"/>
    <property type="project" value="TreeGrafter"/>
</dbReference>
<dbReference type="PANTHER" id="PTHR21512">
    <property type="entry name" value="TRAFFICKING PROTEIN PARTICLE COMPLEX SUBUNIT 9"/>
    <property type="match status" value="1"/>
</dbReference>
<dbReference type="Proteomes" id="UP000694569">
    <property type="component" value="Unplaced"/>
</dbReference>
<feature type="domain" description="Trs120/TRAPPC9 third Ig-like" evidence="1">
    <location>
        <begin position="61"/>
        <end position="175"/>
    </location>
</feature>
<evidence type="ECO:0000313" key="2">
    <source>
        <dbReference type="Ensembl" id="ENSLLEP00000036110.1"/>
    </source>
</evidence>
<evidence type="ECO:0000259" key="1">
    <source>
        <dbReference type="Pfam" id="PF26282"/>
    </source>
</evidence>
<dbReference type="AlphaFoldDB" id="A0A8C5QCN7"/>
<accession>A0A8C5QCN7</accession>
<name>A0A8C5QCN7_9ANUR</name>
<dbReference type="PANTHER" id="PTHR21512:SF5">
    <property type="entry name" value="TRAFFICKING PROTEIN PARTICLE COMPLEX SUBUNIT 9"/>
    <property type="match status" value="1"/>
</dbReference>
<dbReference type="Pfam" id="PF26282">
    <property type="entry name" value="Ig_TRAPPC9-Trs120_3rd"/>
    <property type="match status" value="1"/>
</dbReference>
<evidence type="ECO:0000313" key="3">
    <source>
        <dbReference type="Proteomes" id="UP000694569"/>
    </source>
</evidence>
<dbReference type="InterPro" id="IPR013935">
    <property type="entry name" value="Trs120_TRAPPC9"/>
</dbReference>
<reference evidence="2" key="2">
    <citation type="submission" date="2025-09" db="UniProtKB">
        <authorList>
            <consortium name="Ensembl"/>
        </authorList>
    </citation>
    <scope>IDENTIFICATION</scope>
</reference>
<dbReference type="InterPro" id="IPR058567">
    <property type="entry name" value="Ig_TRAPPC9_Trs120_3rd"/>
</dbReference>
<dbReference type="OrthoDB" id="27962at2759"/>
<protein>
    <recommendedName>
        <fullName evidence="1">Trs120/TRAPPC9 third Ig-like domain-containing protein</fullName>
    </recommendedName>
</protein>
<sequence>MNPSESGRSSDFSHIKTLEGILNFKYSGGPGHTDGYYRNLSLGLHVEVEPSVFFTRVSTLPATSTRQCHLLLDVFNSTEHELTISAKDNEDLILHASECQRMAIQVDKFDFEIFDGPLEEKLQFANQKEIDEEQHQAKGLEINSKLGIRWKHPSLKREGEASVEGVLNQLVLEHLQLAPLQWAFCHHLPYTYKGFFREQTFQCSLLPRTSGNQIPRPCGGSNSPTMRWIKFPNHAVNQIPQPCGESNSPTIR</sequence>
<proteinExistence type="predicted"/>